<reference evidence="1" key="1">
    <citation type="submission" date="2020-12" db="EMBL/GenBank/DDBJ databases">
        <title>Antrihabitans popcorni sp. nov. and Antrihabitans auranticaus sp. nov., isolated from a larva cave.</title>
        <authorList>
            <person name="Lee S.D."/>
            <person name="Kim I.S."/>
        </authorList>
    </citation>
    <scope>NUCLEOTIDE SEQUENCE</scope>
    <source>
        <strain evidence="1">YC3-6</strain>
    </source>
</reference>
<gene>
    <name evidence="1" type="ORF">JGU71_13985</name>
</gene>
<dbReference type="EMBL" id="JAEMNV010000004">
    <property type="protein sequence ID" value="MBJ8340002.1"/>
    <property type="molecule type" value="Genomic_DNA"/>
</dbReference>
<sequence>MSSPEPSSEASPDEFAAWMSRAHPDVARESALWRWHRHDFEHAAVTDLTSIRPPAEKWISSNWTRYSDVAAQTEFCSVPLSVRLDRHAGELHKGQKQLTHAFASVQLAQVAVETAPIVELLRHGMVDTDDVLPQPGSRYRLTLDEAAGLAHLLLLAVDVARAERSQ</sequence>
<accession>A0A934NRI0</accession>
<name>A0A934NRI0_9NOCA</name>
<organism evidence="1 2">
    <name type="scientific">Antrihabitans stalagmiti</name>
    <dbReference type="NCBI Taxonomy" id="2799499"/>
    <lineage>
        <taxon>Bacteria</taxon>
        <taxon>Bacillati</taxon>
        <taxon>Actinomycetota</taxon>
        <taxon>Actinomycetes</taxon>
        <taxon>Mycobacteriales</taxon>
        <taxon>Nocardiaceae</taxon>
        <taxon>Antrihabitans</taxon>
    </lineage>
</organism>
<keyword evidence="2" id="KW-1185">Reference proteome</keyword>
<proteinExistence type="predicted"/>
<dbReference type="Proteomes" id="UP000655868">
    <property type="component" value="Unassembled WGS sequence"/>
</dbReference>
<evidence type="ECO:0000313" key="2">
    <source>
        <dbReference type="Proteomes" id="UP000655868"/>
    </source>
</evidence>
<dbReference type="RefSeq" id="WP_199704770.1">
    <property type="nucleotide sequence ID" value="NZ_JAEMNV010000004.1"/>
</dbReference>
<comment type="caution">
    <text evidence="1">The sequence shown here is derived from an EMBL/GenBank/DDBJ whole genome shotgun (WGS) entry which is preliminary data.</text>
</comment>
<protein>
    <submittedName>
        <fullName evidence="1">Uncharacterized protein</fullName>
    </submittedName>
</protein>
<evidence type="ECO:0000313" key="1">
    <source>
        <dbReference type="EMBL" id="MBJ8340002.1"/>
    </source>
</evidence>
<dbReference type="AlphaFoldDB" id="A0A934NRI0"/>